<feature type="compositionally biased region" description="Basic residues" evidence="2">
    <location>
        <begin position="44"/>
        <end position="53"/>
    </location>
</feature>
<dbReference type="EMBL" id="MU826826">
    <property type="protein sequence ID" value="KAJ7375470.1"/>
    <property type="molecule type" value="Genomic_DNA"/>
</dbReference>
<dbReference type="InterPro" id="IPR040032">
    <property type="entry name" value="DENND1A/B/C"/>
</dbReference>
<comment type="similarity">
    <text evidence="1">Belongs to the histone H3 family.</text>
</comment>
<feature type="domain" description="UDENN" evidence="3">
    <location>
        <begin position="125"/>
        <end position="282"/>
    </location>
</feature>
<dbReference type="GO" id="GO:1901981">
    <property type="term" value="F:phosphatidylinositol phosphate binding"/>
    <property type="evidence" value="ECO:0007669"/>
    <property type="project" value="TreeGrafter"/>
</dbReference>
<dbReference type="Pfam" id="PF02141">
    <property type="entry name" value="DENN"/>
    <property type="match status" value="1"/>
</dbReference>
<dbReference type="InterPro" id="IPR007125">
    <property type="entry name" value="H2A/H2B/H3"/>
</dbReference>
<gene>
    <name evidence="4" type="primary">DENND1A_2</name>
    <name evidence="4" type="ORF">OS493_002244</name>
</gene>
<dbReference type="Proteomes" id="UP001163046">
    <property type="component" value="Unassembled WGS sequence"/>
</dbReference>
<reference evidence="4" key="1">
    <citation type="submission" date="2023-01" db="EMBL/GenBank/DDBJ databases">
        <title>Genome assembly of the deep-sea coral Lophelia pertusa.</title>
        <authorList>
            <person name="Herrera S."/>
            <person name="Cordes E."/>
        </authorList>
    </citation>
    <scope>NUCLEOTIDE SEQUENCE</scope>
    <source>
        <strain evidence="4">USNM1676648</strain>
        <tissue evidence="4">Polyp</tissue>
    </source>
</reference>
<dbReference type="InterPro" id="IPR009072">
    <property type="entry name" value="Histone-fold"/>
</dbReference>
<evidence type="ECO:0000313" key="4">
    <source>
        <dbReference type="EMBL" id="KAJ7375470.1"/>
    </source>
</evidence>
<feature type="compositionally biased region" description="Basic and acidic residues" evidence="2">
    <location>
        <begin position="1"/>
        <end position="10"/>
    </location>
</feature>
<feature type="compositionally biased region" description="Polar residues" evidence="2">
    <location>
        <begin position="17"/>
        <end position="30"/>
    </location>
</feature>
<dbReference type="FunFam" id="3.30.450.200:FF:000003">
    <property type="entry name" value="DENN domain containing 1A"/>
    <property type="match status" value="1"/>
</dbReference>
<evidence type="ECO:0000259" key="3">
    <source>
        <dbReference type="PROSITE" id="PS50211"/>
    </source>
</evidence>
<feature type="region of interest" description="Disordered" evidence="2">
    <location>
        <begin position="1"/>
        <end position="55"/>
    </location>
</feature>
<evidence type="ECO:0000313" key="5">
    <source>
        <dbReference type="Proteomes" id="UP001163046"/>
    </source>
</evidence>
<dbReference type="GO" id="GO:0005829">
    <property type="term" value="C:cytosol"/>
    <property type="evidence" value="ECO:0007669"/>
    <property type="project" value="TreeGrafter"/>
</dbReference>
<dbReference type="PRINTS" id="PR00622">
    <property type="entry name" value="HISTONEH3"/>
</dbReference>
<dbReference type="AlphaFoldDB" id="A0A9W9Z5S7"/>
<accession>A0A9W9Z5S7</accession>
<comment type="caution">
    <text evidence="4">The sequence shown here is derived from an EMBL/GenBank/DDBJ whole genome shotgun (WGS) entry which is preliminary data.</text>
</comment>
<dbReference type="GO" id="GO:0006897">
    <property type="term" value="P:endocytosis"/>
    <property type="evidence" value="ECO:0007669"/>
    <property type="project" value="TreeGrafter"/>
</dbReference>
<dbReference type="Gene3D" id="1.10.20.10">
    <property type="entry name" value="Histone, subunit A"/>
    <property type="match status" value="1"/>
</dbReference>
<dbReference type="SMART" id="SM00800">
    <property type="entry name" value="uDENN"/>
    <property type="match status" value="1"/>
</dbReference>
<dbReference type="SMART" id="SM00428">
    <property type="entry name" value="H3"/>
    <property type="match status" value="1"/>
</dbReference>
<dbReference type="InterPro" id="IPR037516">
    <property type="entry name" value="Tripartite_DENN"/>
</dbReference>
<dbReference type="OrthoDB" id="842664at2759"/>
<evidence type="ECO:0000256" key="1">
    <source>
        <dbReference type="ARBA" id="ARBA00010343"/>
    </source>
</evidence>
<dbReference type="PROSITE" id="PS50211">
    <property type="entry name" value="DENN"/>
    <property type="match status" value="1"/>
</dbReference>
<dbReference type="GO" id="GO:0046982">
    <property type="term" value="F:protein heterodimerization activity"/>
    <property type="evidence" value="ECO:0007669"/>
    <property type="project" value="InterPro"/>
</dbReference>
<dbReference type="InterPro" id="IPR001194">
    <property type="entry name" value="cDENN_dom"/>
</dbReference>
<dbReference type="GO" id="GO:0003677">
    <property type="term" value="F:DNA binding"/>
    <property type="evidence" value="ECO:0007669"/>
    <property type="project" value="InterPro"/>
</dbReference>
<organism evidence="4 5">
    <name type="scientific">Desmophyllum pertusum</name>
    <dbReference type="NCBI Taxonomy" id="174260"/>
    <lineage>
        <taxon>Eukaryota</taxon>
        <taxon>Metazoa</taxon>
        <taxon>Cnidaria</taxon>
        <taxon>Anthozoa</taxon>
        <taxon>Hexacorallia</taxon>
        <taxon>Scleractinia</taxon>
        <taxon>Caryophylliina</taxon>
        <taxon>Caryophylliidae</taxon>
        <taxon>Desmophyllum</taxon>
    </lineage>
</organism>
<dbReference type="GO" id="GO:0032456">
    <property type="term" value="P:endocytic recycling"/>
    <property type="evidence" value="ECO:0007669"/>
    <property type="project" value="TreeGrafter"/>
</dbReference>
<dbReference type="Pfam" id="PF03456">
    <property type="entry name" value="uDENN"/>
    <property type="match status" value="1"/>
</dbReference>
<dbReference type="Pfam" id="PF00125">
    <property type="entry name" value="Histone"/>
    <property type="match status" value="1"/>
</dbReference>
<dbReference type="InterPro" id="IPR000164">
    <property type="entry name" value="Histone_H3/CENP-A"/>
</dbReference>
<dbReference type="CDD" id="cd22911">
    <property type="entry name" value="HFD_H3"/>
    <property type="match status" value="1"/>
</dbReference>
<dbReference type="PANTHER" id="PTHR13196">
    <property type="entry name" value="DENN DOMAIN-CONTAINING"/>
    <property type="match status" value="1"/>
</dbReference>
<keyword evidence="5" id="KW-1185">Reference proteome</keyword>
<dbReference type="SUPFAM" id="SSF47113">
    <property type="entry name" value="Histone-fold"/>
    <property type="match status" value="1"/>
</dbReference>
<dbReference type="GO" id="GO:0005085">
    <property type="term" value="F:guanyl-nucleotide exchange factor activity"/>
    <property type="evidence" value="ECO:0007669"/>
    <property type="project" value="InterPro"/>
</dbReference>
<sequence>MVRSVPDKSPKDKRKSASPQKRNTSSSEVIYSNPKRPGSTASSPKRKKRRFRPGTRALMEIRHYQKTTHLLLRKAPFMRVVREIADKFYHHEELRWQVPALMALQEAAEAFLVRLFEDAPSPERIFECFVEVAAPTDNEGPEIKFIHPTDFDEKQALKAIPQFCYPCVTSSEAVQHYTFVLTDIEGKYRFGFCRYSPDVKTCLCILSYLPWFKIFYELLNRISDIKRAHAVNAVLPILNHLLSQAPPPSGSNLTITVDEGKRDFSFVVPDTTKLPAYQKIGI</sequence>
<dbReference type="GO" id="GO:0030527">
    <property type="term" value="F:structural constituent of chromatin"/>
    <property type="evidence" value="ECO:0007669"/>
    <property type="project" value="InterPro"/>
</dbReference>
<dbReference type="Gene3D" id="3.30.450.200">
    <property type="match status" value="1"/>
</dbReference>
<name>A0A9W9Z5S7_9CNID</name>
<protein>
    <submittedName>
        <fullName evidence="4">DENN domain-containing protein</fullName>
    </submittedName>
</protein>
<dbReference type="GO" id="GO:0000786">
    <property type="term" value="C:nucleosome"/>
    <property type="evidence" value="ECO:0007669"/>
    <property type="project" value="InterPro"/>
</dbReference>
<dbReference type="InterPro" id="IPR005113">
    <property type="entry name" value="uDENN_dom"/>
</dbReference>
<dbReference type="PANTHER" id="PTHR13196:SF14">
    <property type="entry name" value="UDENN DOMAIN-CONTAINING PROTEIN"/>
    <property type="match status" value="1"/>
</dbReference>
<evidence type="ECO:0000256" key="2">
    <source>
        <dbReference type="SAM" id="MobiDB-lite"/>
    </source>
</evidence>
<proteinExistence type="inferred from homology"/>